<accession>A0A2U3PUF8</accession>
<dbReference type="InterPro" id="IPR011604">
    <property type="entry name" value="PDDEXK-like_dom_sf"/>
</dbReference>
<organism evidence="2 3">
    <name type="scientific">Bradyrhizobium vignae</name>
    <dbReference type="NCBI Taxonomy" id="1549949"/>
    <lineage>
        <taxon>Bacteria</taxon>
        <taxon>Pseudomonadati</taxon>
        <taxon>Pseudomonadota</taxon>
        <taxon>Alphaproteobacteria</taxon>
        <taxon>Hyphomicrobiales</taxon>
        <taxon>Nitrobacteraceae</taxon>
        <taxon>Bradyrhizobium</taxon>
    </lineage>
</organism>
<reference evidence="2 3" key="1">
    <citation type="submission" date="2018-03" db="EMBL/GenBank/DDBJ databases">
        <authorList>
            <person name="Gully D."/>
        </authorList>
    </citation>
    <scope>NUCLEOTIDE SEQUENCE [LARGE SCALE GENOMIC DNA]</scope>
    <source>
        <strain evidence="2">ORS3257</strain>
    </source>
</reference>
<dbReference type="InterPro" id="IPR038726">
    <property type="entry name" value="PDDEXK_AddAB-type"/>
</dbReference>
<evidence type="ECO:0000313" key="3">
    <source>
        <dbReference type="Proteomes" id="UP000246085"/>
    </source>
</evidence>
<protein>
    <recommendedName>
        <fullName evidence="1">PD-(D/E)XK endonuclease-like domain-containing protein</fullName>
    </recommendedName>
</protein>
<dbReference type="AlphaFoldDB" id="A0A2U3PUF8"/>
<evidence type="ECO:0000259" key="1">
    <source>
        <dbReference type="Pfam" id="PF12705"/>
    </source>
</evidence>
<dbReference type="Proteomes" id="UP000246085">
    <property type="component" value="Chromosome BRAD3257"/>
</dbReference>
<evidence type="ECO:0000313" key="2">
    <source>
        <dbReference type="EMBL" id="SPP92797.1"/>
    </source>
</evidence>
<dbReference type="RefSeq" id="WP_122401336.1">
    <property type="nucleotide sequence ID" value="NZ_LS398110.1"/>
</dbReference>
<sequence>MKWSLSSAKTFRKCQRQWYFRNVFASPTAKDPERRAAFLLGKLQSVASWRGSVVDEVISGTIVGSLKSRQLPERQEAIAFARKIFDMQLATAKKNPLREPDMPVASWGRSYAALFSVEYGDGPTAEEIETAWREVVAAIENLLRHRGLLNRLLGAKSLFAQRPLQYQAYGVTVVGVPDLIAFYENEAPAIIDWKAHAVGSSDAWLQLAIYAGALVKCTPHKDFPENPSLRESADIRLLEVQLLIDRIRNHELDDEDRAAAEDYIADSASTMLTAIDGRKLADMSPDDFSSSPFDGVCADCSFKRICWETNA</sequence>
<dbReference type="KEGG" id="bvz:BRAD3257_1677"/>
<dbReference type="Gene3D" id="3.90.320.10">
    <property type="match status" value="1"/>
</dbReference>
<dbReference type="Pfam" id="PF12705">
    <property type="entry name" value="PDDEXK_1"/>
    <property type="match status" value="1"/>
</dbReference>
<dbReference type="EMBL" id="LS398110">
    <property type="protein sequence ID" value="SPP92797.1"/>
    <property type="molecule type" value="Genomic_DNA"/>
</dbReference>
<proteinExistence type="predicted"/>
<gene>
    <name evidence="2" type="ORF">BRAD3257_1677</name>
</gene>
<name>A0A2U3PUF8_9BRAD</name>
<feature type="domain" description="PD-(D/E)XK endonuclease-like" evidence="1">
    <location>
        <begin position="3"/>
        <end position="306"/>
    </location>
</feature>